<feature type="non-terminal residue" evidence="1">
    <location>
        <position position="1"/>
    </location>
</feature>
<name>A0ACA9PC94_9GLOM</name>
<protein>
    <submittedName>
        <fullName evidence="1">5023_t:CDS:1</fullName>
    </submittedName>
</protein>
<evidence type="ECO:0000313" key="1">
    <source>
        <dbReference type="EMBL" id="CAG8700813.1"/>
    </source>
</evidence>
<comment type="caution">
    <text evidence="1">The sequence shown here is derived from an EMBL/GenBank/DDBJ whole genome shotgun (WGS) entry which is preliminary data.</text>
</comment>
<proteinExistence type="predicted"/>
<reference evidence="1" key="1">
    <citation type="submission" date="2021-06" db="EMBL/GenBank/DDBJ databases">
        <authorList>
            <person name="Kallberg Y."/>
            <person name="Tangrot J."/>
            <person name="Rosling A."/>
        </authorList>
    </citation>
    <scope>NUCLEOTIDE SEQUENCE</scope>
    <source>
        <strain evidence="1">AU212A</strain>
    </source>
</reference>
<gene>
    <name evidence="1" type="ORF">SCALOS_LOCUS10489</name>
</gene>
<dbReference type="Proteomes" id="UP000789860">
    <property type="component" value="Unassembled WGS sequence"/>
</dbReference>
<dbReference type="EMBL" id="CAJVPM010039411">
    <property type="protein sequence ID" value="CAG8700813.1"/>
    <property type="molecule type" value="Genomic_DNA"/>
</dbReference>
<accession>A0ACA9PC94</accession>
<sequence length="74" mass="8332">NQIESEKIISPSLCDANIVTKCYNQNHALDNSDTISIEIFESNNQIIEGLIQEMTCNQSQSIVPSEINFIFLNN</sequence>
<feature type="non-terminal residue" evidence="1">
    <location>
        <position position="74"/>
    </location>
</feature>
<keyword evidence="2" id="KW-1185">Reference proteome</keyword>
<evidence type="ECO:0000313" key="2">
    <source>
        <dbReference type="Proteomes" id="UP000789860"/>
    </source>
</evidence>
<organism evidence="1 2">
    <name type="scientific">Scutellospora calospora</name>
    <dbReference type="NCBI Taxonomy" id="85575"/>
    <lineage>
        <taxon>Eukaryota</taxon>
        <taxon>Fungi</taxon>
        <taxon>Fungi incertae sedis</taxon>
        <taxon>Mucoromycota</taxon>
        <taxon>Glomeromycotina</taxon>
        <taxon>Glomeromycetes</taxon>
        <taxon>Diversisporales</taxon>
        <taxon>Gigasporaceae</taxon>
        <taxon>Scutellospora</taxon>
    </lineage>
</organism>